<comment type="catalytic activity">
    <reaction evidence="12">
        <text>K(+)(in) + H(+)(in) = K(+)(out) + H(+)(out)</text>
        <dbReference type="Rhea" id="RHEA:28490"/>
        <dbReference type="ChEBI" id="CHEBI:15378"/>
        <dbReference type="ChEBI" id="CHEBI:29103"/>
    </reaction>
</comment>
<dbReference type="InterPro" id="IPR053952">
    <property type="entry name" value="K_trans_C"/>
</dbReference>
<accession>A0A1M7YI36</accession>
<evidence type="ECO:0000256" key="6">
    <source>
        <dbReference type="ARBA" id="ARBA00022692"/>
    </source>
</evidence>
<feature type="region of interest" description="Disordered" evidence="13">
    <location>
        <begin position="1"/>
        <end position="24"/>
    </location>
</feature>
<proteinExistence type="inferred from homology"/>
<dbReference type="GO" id="GO:0015079">
    <property type="term" value="F:potassium ion transmembrane transporter activity"/>
    <property type="evidence" value="ECO:0007669"/>
    <property type="project" value="UniProtKB-UniRule"/>
</dbReference>
<dbReference type="PANTHER" id="PTHR30540">
    <property type="entry name" value="OSMOTIC STRESS POTASSIUM TRANSPORTER"/>
    <property type="match status" value="1"/>
</dbReference>
<evidence type="ECO:0000256" key="2">
    <source>
        <dbReference type="ARBA" id="ARBA00007019"/>
    </source>
</evidence>
<gene>
    <name evidence="12" type="primary">kup</name>
    <name evidence="16" type="ORF">SAMN02745220_04505</name>
</gene>
<dbReference type="GO" id="GO:0005886">
    <property type="term" value="C:plasma membrane"/>
    <property type="evidence" value="ECO:0007669"/>
    <property type="project" value="UniProtKB-SubCell"/>
</dbReference>
<dbReference type="RefSeq" id="WP_200802453.1">
    <property type="nucleotide sequence ID" value="NZ_FRFE01000034.1"/>
</dbReference>
<dbReference type="EMBL" id="FRFE01000034">
    <property type="protein sequence ID" value="SHO52304.1"/>
    <property type="molecule type" value="Genomic_DNA"/>
</dbReference>
<dbReference type="Proteomes" id="UP000184603">
    <property type="component" value="Unassembled WGS sequence"/>
</dbReference>
<keyword evidence="10 12" id="KW-0406">Ion transport</keyword>
<evidence type="ECO:0000256" key="5">
    <source>
        <dbReference type="ARBA" id="ARBA00022538"/>
    </source>
</evidence>
<feature type="transmembrane region" description="Helical" evidence="12">
    <location>
        <begin position="422"/>
        <end position="442"/>
    </location>
</feature>
<dbReference type="AlphaFoldDB" id="A0A1M7YI36"/>
<reference evidence="16 17" key="1">
    <citation type="submission" date="2016-12" db="EMBL/GenBank/DDBJ databases">
        <authorList>
            <person name="Song W.-J."/>
            <person name="Kurnit D.M."/>
        </authorList>
    </citation>
    <scope>NUCLEOTIDE SEQUENCE [LARGE SCALE GENOMIC DNA]</scope>
    <source>
        <strain evidence="16 17">DSM 18488</strain>
    </source>
</reference>
<organism evidence="16 17">
    <name type="scientific">Desulfopila aestuarii DSM 18488</name>
    <dbReference type="NCBI Taxonomy" id="1121416"/>
    <lineage>
        <taxon>Bacteria</taxon>
        <taxon>Pseudomonadati</taxon>
        <taxon>Thermodesulfobacteriota</taxon>
        <taxon>Desulfobulbia</taxon>
        <taxon>Desulfobulbales</taxon>
        <taxon>Desulfocapsaceae</taxon>
        <taxon>Desulfopila</taxon>
    </lineage>
</organism>
<evidence type="ECO:0000256" key="13">
    <source>
        <dbReference type="SAM" id="MobiDB-lite"/>
    </source>
</evidence>
<keyword evidence="6 12" id="KW-0812">Transmembrane</keyword>
<feature type="transmembrane region" description="Helical" evidence="12">
    <location>
        <begin position="362"/>
        <end position="383"/>
    </location>
</feature>
<feature type="domain" description="K+ potassium transporter C-terminal" evidence="15">
    <location>
        <begin position="500"/>
        <end position="647"/>
    </location>
</feature>
<feature type="transmembrane region" description="Helical" evidence="12">
    <location>
        <begin position="123"/>
        <end position="143"/>
    </location>
</feature>
<dbReference type="InterPro" id="IPR053951">
    <property type="entry name" value="K_trans_N"/>
</dbReference>
<name>A0A1M7YI36_9BACT</name>
<keyword evidence="9 12" id="KW-1133">Transmembrane helix</keyword>
<evidence type="ECO:0000256" key="10">
    <source>
        <dbReference type="ARBA" id="ARBA00023065"/>
    </source>
</evidence>
<feature type="transmembrane region" description="Helical" evidence="12">
    <location>
        <begin position="74"/>
        <end position="95"/>
    </location>
</feature>
<evidence type="ECO:0000256" key="8">
    <source>
        <dbReference type="ARBA" id="ARBA00022958"/>
    </source>
</evidence>
<evidence type="ECO:0000256" key="4">
    <source>
        <dbReference type="ARBA" id="ARBA00022475"/>
    </source>
</evidence>
<feature type="compositionally biased region" description="Polar residues" evidence="13">
    <location>
        <begin position="1"/>
        <end position="13"/>
    </location>
</feature>
<feature type="transmembrane region" description="Helical" evidence="12">
    <location>
        <begin position="311"/>
        <end position="341"/>
    </location>
</feature>
<dbReference type="PANTHER" id="PTHR30540:SF79">
    <property type="entry name" value="LOW AFFINITY POTASSIUM TRANSPORT SYSTEM PROTEIN KUP"/>
    <property type="match status" value="1"/>
</dbReference>
<evidence type="ECO:0000256" key="11">
    <source>
        <dbReference type="ARBA" id="ARBA00023136"/>
    </source>
</evidence>
<comment type="subcellular location">
    <subcellularLocation>
        <location evidence="12">Cell membrane</location>
        <topology evidence="12">Multi-pass membrane protein</topology>
    </subcellularLocation>
    <subcellularLocation>
        <location evidence="1">Membrane</location>
        <topology evidence="1">Multi-pass membrane protein</topology>
    </subcellularLocation>
</comment>
<evidence type="ECO:0000313" key="17">
    <source>
        <dbReference type="Proteomes" id="UP000184603"/>
    </source>
</evidence>
<dbReference type="Pfam" id="PF22776">
    <property type="entry name" value="K_trans_C"/>
    <property type="match status" value="1"/>
</dbReference>
<feature type="transmembrane region" description="Helical" evidence="12">
    <location>
        <begin position="233"/>
        <end position="257"/>
    </location>
</feature>
<dbReference type="InterPro" id="IPR003855">
    <property type="entry name" value="K+_transporter"/>
</dbReference>
<keyword evidence="8 12" id="KW-0630">Potassium</keyword>
<evidence type="ECO:0000256" key="7">
    <source>
        <dbReference type="ARBA" id="ARBA00022847"/>
    </source>
</evidence>
<feature type="transmembrane region" description="Helical" evidence="12">
    <location>
        <begin position="448"/>
        <end position="465"/>
    </location>
</feature>
<dbReference type="Pfam" id="PF02705">
    <property type="entry name" value="K_trans"/>
    <property type="match status" value="1"/>
</dbReference>
<keyword evidence="17" id="KW-1185">Reference proteome</keyword>
<evidence type="ECO:0000256" key="12">
    <source>
        <dbReference type="HAMAP-Rule" id="MF_01522"/>
    </source>
</evidence>
<feature type="transmembrane region" description="Helical" evidence="12">
    <location>
        <begin position="193"/>
        <end position="213"/>
    </location>
</feature>
<dbReference type="InterPro" id="IPR023051">
    <property type="entry name" value="Kup"/>
</dbReference>
<evidence type="ECO:0000313" key="16">
    <source>
        <dbReference type="EMBL" id="SHO52304.1"/>
    </source>
</evidence>
<evidence type="ECO:0000256" key="3">
    <source>
        <dbReference type="ARBA" id="ARBA00022448"/>
    </source>
</evidence>
<dbReference type="GO" id="GO:0015293">
    <property type="term" value="F:symporter activity"/>
    <property type="evidence" value="ECO:0007669"/>
    <property type="project" value="UniProtKB-UniRule"/>
</dbReference>
<sequence length="647" mass="70664">MSTARQSLGNGTPNAPIPSVSPSSPANTLATPGLALAALGIIYGDIGTSPLYTIKECFSGKHGMEATPANVTGIMSMVFWSLIFVVSIKYVIFVLRADNRGEGGTFSLLATLRGKMRSSRRRWAILTILTASGASLLYGDGVITPAISVLSAIEGLNMATDAAAPYVVPITCLILITLFSVQRYGTAFIGRLFGPVMIVWFSTIGMLGLRAILRQPDILAALNPLYAYEFFAINHGHGIVALASVVLCITGCEALYADMGHFGPFPIRLTWYGVVLPGLVLNYFGQCALLLHDPGMANVNPFYALAPKALLYPLVGLATISTIIASQAMISGVYSLTQQAIQLGFAPRMRIVHTSEHARGQIYMPTVNWLVMLATLTLVLAFQESSRLAAAYGFAVTGTMTITSLLYFQITRYKWNWPLWQSSLLLAVFLFFDSAFLGANILKVADGGWITICIATIIATGMITWRDGRALLAKHYSLMRMPTEVFLKDLAEYSPQRTTGTAVFMSISPEGIPHTLLHHLKHNEALHERVLLLSVLSAETPTVSLADRVNVEHLGQGFYRITAHYGFMETPNIMDVLDQVDKTGLTIDIYTTSFFLGRETTFATGTAPMAQWRKHLFMFMSRNAWNATSFFGLPPERVVELGNQVEI</sequence>
<protein>
    <recommendedName>
        <fullName evidence="12">Probable potassium transport system protein Kup</fullName>
    </recommendedName>
</protein>
<feature type="transmembrane region" description="Helical" evidence="12">
    <location>
        <begin position="389"/>
        <end position="410"/>
    </location>
</feature>
<keyword evidence="4 12" id="KW-1003">Cell membrane</keyword>
<feature type="transmembrane region" description="Helical" evidence="12">
    <location>
        <begin position="163"/>
        <end position="181"/>
    </location>
</feature>
<feature type="transmembrane region" description="Helical" evidence="12">
    <location>
        <begin position="269"/>
        <end position="291"/>
    </location>
</feature>
<evidence type="ECO:0000259" key="14">
    <source>
        <dbReference type="Pfam" id="PF02705"/>
    </source>
</evidence>
<evidence type="ECO:0000259" key="15">
    <source>
        <dbReference type="Pfam" id="PF22776"/>
    </source>
</evidence>
<dbReference type="HAMAP" id="MF_01522">
    <property type="entry name" value="Kup"/>
    <property type="match status" value="1"/>
</dbReference>
<keyword evidence="7 12" id="KW-0769">Symport</keyword>
<keyword evidence="3 12" id="KW-0813">Transport</keyword>
<evidence type="ECO:0000256" key="1">
    <source>
        <dbReference type="ARBA" id="ARBA00004141"/>
    </source>
</evidence>
<keyword evidence="11 12" id="KW-0472">Membrane</keyword>
<comment type="similarity">
    <text evidence="2 12">Belongs to the HAK/KUP transporter (TC 2.A.72) family.</text>
</comment>
<comment type="function">
    <text evidence="12">Transport of potassium into the cell. Likely operates as a K(+):H(+) symporter.</text>
</comment>
<evidence type="ECO:0000256" key="9">
    <source>
        <dbReference type="ARBA" id="ARBA00022989"/>
    </source>
</evidence>
<feature type="domain" description="K+ potassium transporter integral membrane" evidence="14">
    <location>
        <begin position="34"/>
        <end position="488"/>
    </location>
</feature>
<keyword evidence="5 12" id="KW-0633">Potassium transport</keyword>